<proteinExistence type="predicted"/>
<evidence type="ECO:0008006" key="4">
    <source>
        <dbReference type="Google" id="ProtNLM"/>
    </source>
</evidence>
<protein>
    <recommendedName>
        <fullName evidence="4">MSHA pilin protein MshD</fullName>
    </recommendedName>
</protein>
<dbReference type="EMBL" id="AP021881">
    <property type="protein sequence ID" value="BBP01369.1"/>
    <property type="molecule type" value="Genomic_DNA"/>
</dbReference>
<keyword evidence="3" id="KW-1185">Reference proteome</keyword>
<dbReference type="Proteomes" id="UP000463939">
    <property type="component" value="Chromosome"/>
</dbReference>
<keyword evidence="1" id="KW-1133">Transmembrane helix</keyword>
<evidence type="ECO:0000313" key="2">
    <source>
        <dbReference type="EMBL" id="BBP01369.1"/>
    </source>
</evidence>
<feature type="transmembrane region" description="Helical" evidence="1">
    <location>
        <begin position="21"/>
        <end position="46"/>
    </location>
</feature>
<gene>
    <name evidence="2" type="ORF">SFSGTM_20770</name>
</gene>
<dbReference type="PROSITE" id="PS00409">
    <property type="entry name" value="PROKAR_NTER_METHYL"/>
    <property type="match status" value="1"/>
</dbReference>
<reference evidence="3" key="1">
    <citation type="submission" date="2019-11" db="EMBL/GenBank/DDBJ databases">
        <title>Isolation and characterization of a novel species in the genus Sulfuriferula.</title>
        <authorList>
            <person name="Mochizuki J."/>
            <person name="Kojima H."/>
            <person name="Fukui M."/>
        </authorList>
    </citation>
    <scope>NUCLEOTIDE SEQUENCE [LARGE SCALE GENOMIC DNA]</scope>
    <source>
        <strain evidence="3">SGTM</strain>
    </source>
</reference>
<organism evidence="2 3">
    <name type="scientific">Sulfuriferula nivalis</name>
    <dbReference type="NCBI Taxonomy" id="2675298"/>
    <lineage>
        <taxon>Bacteria</taxon>
        <taxon>Pseudomonadati</taxon>
        <taxon>Pseudomonadota</taxon>
        <taxon>Betaproteobacteria</taxon>
        <taxon>Nitrosomonadales</taxon>
        <taxon>Sulfuricellaceae</taxon>
        <taxon>Sulfuriferula</taxon>
    </lineage>
</organism>
<dbReference type="InterPro" id="IPR012902">
    <property type="entry name" value="N_methyl_site"/>
</dbReference>
<evidence type="ECO:0000313" key="3">
    <source>
        <dbReference type="Proteomes" id="UP000463939"/>
    </source>
</evidence>
<keyword evidence="1" id="KW-0812">Transmembrane</keyword>
<dbReference type="AlphaFoldDB" id="A0A809RHK1"/>
<accession>A0A809RHK1</accession>
<evidence type="ECO:0000256" key="1">
    <source>
        <dbReference type="SAM" id="Phobius"/>
    </source>
</evidence>
<sequence>MQLAALSLSKTLAMYTIKRQAGISLIELIIFIVIVSTAVAGVLSIMNITTQHSADPMLHKQAQAIAESLLEEIELQPFTYCDPDDANAATATSTAGCATLPETMGPEPGETRYGTPQFDNVNDYDGFAMTGINDITNTPVNGLSGYTASVAINPISNTELQINVTVSSGSDSLTLTGYRFRYAPNAVP</sequence>
<keyword evidence="1" id="KW-0472">Membrane</keyword>
<name>A0A809RHK1_9PROT</name>
<dbReference type="KEGG" id="sniv:SFSGTM_20770"/>